<feature type="compositionally biased region" description="Basic and acidic residues" evidence="10">
    <location>
        <begin position="46"/>
        <end position="58"/>
    </location>
</feature>
<feature type="region of interest" description="Disordered" evidence="10">
    <location>
        <begin position="168"/>
        <end position="195"/>
    </location>
</feature>
<keyword evidence="5 9" id="KW-0507">mRNA processing</keyword>
<proteinExistence type="inferred from homology"/>
<evidence type="ECO:0000256" key="4">
    <source>
        <dbReference type="ARBA" id="ARBA00022490"/>
    </source>
</evidence>
<dbReference type="InterPro" id="IPR001163">
    <property type="entry name" value="Sm_dom_euk/arc"/>
</dbReference>
<protein>
    <recommendedName>
        <fullName evidence="9">Small nuclear ribonucleoprotein Sm D3</fullName>
        <shortName evidence="9">Sm-D3</shortName>
    </recommendedName>
    <alternativeName>
        <fullName evidence="9">snRNP core protein D3</fullName>
    </alternativeName>
</protein>
<dbReference type="CDD" id="cd01721">
    <property type="entry name" value="Sm_D3"/>
    <property type="match status" value="1"/>
</dbReference>
<dbReference type="Proteomes" id="UP000037035">
    <property type="component" value="Unassembled WGS sequence"/>
</dbReference>
<keyword evidence="13" id="KW-1185">Reference proteome</keyword>
<evidence type="ECO:0000256" key="8">
    <source>
        <dbReference type="ARBA" id="ARBA00023274"/>
    </source>
</evidence>
<dbReference type="GO" id="GO:0003723">
    <property type="term" value="F:RNA binding"/>
    <property type="evidence" value="ECO:0007669"/>
    <property type="project" value="InterPro"/>
</dbReference>
<dbReference type="GO" id="GO:0005685">
    <property type="term" value="C:U1 snRNP"/>
    <property type="evidence" value="ECO:0007669"/>
    <property type="project" value="UniProtKB-ARBA"/>
</dbReference>
<feature type="compositionally biased region" description="Gly residues" evidence="10">
    <location>
        <begin position="179"/>
        <end position="195"/>
    </location>
</feature>
<evidence type="ECO:0000256" key="9">
    <source>
        <dbReference type="RuleBase" id="RU365050"/>
    </source>
</evidence>
<evidence type="ECO:0000313" key="12">
    <source>
        <dbReference type="EMBL" id="KNZ57065.1"/>
    </source>
</evidence>
<name>A0A0L6VAB9_9BASI</name>
<dbReference type="AlphaFoldDB" id="A0A0L6VAB9"/>
<organism evidence="12 13">
    <name type="scientific">Puccinia sorghi</name>
    <dbReference type="NCBI Taxonomy" id="27349"/>
    <lineage>
        <taxon>Eukaryota</taxon>
        <taxon>Fungi</taxon>
        <taxon>Dikarya</taxon>
        <taxon>Basidiomycota</taxon>
        <taxon>Pucciniomycotina</taxon>
        <taxon>Pucciniomycetes</taxon>
        <taxon>Pucciniales</taxon>
        <taxon>Pucciniaceae</taxon>
        <taxon>Puccinia</taxon>
    </lineage>
</organism>
<keyword evidence="6 9" id="KW-0508">mRNA splicing</keyword>
<reference evidence="12 13" key="1">
    <citation type="submission" date="2015-08" db="EMBL/GenBank/DDBJ databases">
        <title>Next Generation Sequencing and Analysis of the Genome of Puccinia sorghi L Schw, the Causal Agent of Maize Common Rust.</title>
        <authorList>
            <person name="Rochi L."/>
            <person name="Burguener G."/>
            <person name="Darino M."/>
            <person name="Turjanski A."/>
            <person name="Kreff E."/>
            <person name="Dieguez M.J."/>
            <person name="Sacco F."/>
        </authorList>
    </citation>
    <scope>NUCLEOTIDE SEQUENCE [LARGE SCALE GENOMIC DNA]</scope>
    <source>
        <strain evidence="12 13">RO10H11247</strain>
    </source>
</reference>
<dbReference type="InterPro" id="IPR034099">
    <property type="entry name" value="SmD3"/>
</dbReference>
<sequence>MPLVFTSKDLAQDASGPRNLTQGWKGVTGLSRTGRFAGSGTPAECLRGDGGRQTDGRHRDRRMTSNIGVPTKLLHEALGHVITVELKTGQVYRGKLHDAEDNLNISLKDITVTHRDGRVTQLDQVYIRGPMIRLYVVPDMLQNAPMFKRGTGVKGRGIGTARGRATIQRAQGWPRRGRGGPSGGGRSGGGGMRRQ</sequence>
<gene>
    <name evidence="12" type="ORF">VP01_2251g2</name>
</gene>
<dbReference type="OrthoDB" id="6425924at2759"/>
<dbReference type="EMBL" id="LAVV01007116">
    <property type="protein sequence ID" value="KNZ57065.1"/>
    <property type="molecule type" value="Genomic_DNA"/>
</dbReference>
<accession>A0A0L6VAB9</accession>
<evidence type="ECO:0000256" key="3">
    <source>
        <dbReference type="ARBA" id="ARBA00008146"/>
    </source>
</evidence>
<comment type="similarity">
    <text evidence="3 9">Belongs to the snRNP core protein family.</text>
</comment>
<keyword evidence="7 9" id="KW-0539">Nucleus</keyword>
<evidence type="ECO:0000256" key="1">
    <source>
        <dbReference type="ARBA" id="ARBA00004123"/>
    </source>
</evidence>
<dbReference type="PROSITE" id="PS52002">
    <property type="entry name" value="SM"/>
    <property type="match status" value="1"/>
</dbReference>
<feature type="region of interest" description="Disordered" evidence="10">
    <location>
        <begin position="31"/>
        <end position="62"/>
    </location>
</feature>
<evidence type="ECO:0000256" key="2">
    <source>
        <dbReference type="ARBA" id="ARBA00004514"/>
    </source>
</evidence>
<evidence type="ECO:0000256" key="6">
    <source>
        <dbReference type="ARBA" id="ARBA00023187"/>
    </source>
</evidence>
<evidence type="ECO:0000256" key="7">
    <source>
        <dbReference type="ARBA" id="ARBA00023242"/>
    </source>
</evidence>
<evidence type="ECO:0000256" key="10">
    <source>
        <dbReference type="SAM" id="MobiDB-lite"/>
    </source>
</evidence>
<dbReference type="GO" id="GO:0005829">
    <property type="term" value="C:cytosol"/>
    <property type="evidence" value="ECO:0007669"/>
    <property type="project" value="UniProtKB-SubCell"/>
</dbReference>
<dbReference type="STRING" id="27349.A0A0L6VAB9"/>
<dbReference type="InterPro" id="IPR010920">
    <property type="entry name" value="LSM_dom_sf"/>
</dbReference>
<dbReference type="SMART" id="SM00651">
    <property type="entry name" value="Sm"/>
    <property type="match status" value="1"/>
</dbReference>
<evidence type="ECO:0000259" key="11">
    <source>
        <dbReference type="PROSITE" id="PS52002"/>
    </source>
</evidence>
<dbReference type="GO" id="GO:0005681">
    <property type="term" value="C:spliceosomal complex"/>
    <property type="evidence" value="ECO:0007669"/>
    <property type="project" value="InterPro"/>
</dbReference>
<dbReference type="SUPFAM" id="SSF50182">
    <property type="entry name" value="Sm-like ribonucleoproteins"/>
    <property type="match status" value="1"/>
</dbReference>
<dbReference type="PANTHER" id="PTHR23338">
    <property type="entry name" value="SMALL NUCLEAR RIBONUCLEOPROTEIN SM"/>
    <property type="match status" value="1"/>
</dbReference>
<comment type="caution">
    <text evidence="12">The sequence shown here is derived from an EMBL/GenBank/DDBJ whole genome shotgun (WGS) entry which is preliminary data.</text>
</comment>
<evidence type="ECO:0000256" key="5">
    <source>
        <dbReference type="ARBA" id="ARBA00022664"/>
    </source>
</evidence>
<dbReference type="Gene3D" id="2.30.30.100">
    <property type="match status" value="1"/>
</dbReference>
<keyword evidence="4" id="KW-0963">Cytoplasm</keyword>
<dbReference type="Pfam" id="PF01423">
    <property type="entry name" value="LSM"/>
    <property type="match status" value="1"/>
</dbReference>
<evidence type="ECO:0000313" key="13">
    <source>
        <dbReference type="Proteomes" id="UP000037035"/>
    </source>
</evidence>
<keyword evidence="8 9" id="KW-0687">Ribonucleoprotein</keyword>
<feature type="domain" description="Sm" evidence="11">
    <location>
        <begin position="69"/>
        <end position="141"/>
    </location>
</feature>
<comment type="subcellular location">
    <subcellularLocation>
        <location evidence="2">Cytoplasm</location>
        <location evidence="2">Cytosol</location>
    </subcellularLocation>
    <subcellularLocation>
        <location evidence="1 9">Nucleus</location>
    </subcellularLocation>
</comment>
<dbReference type="FunFam" id="2.30.30.100:FF:000002">
    <property type="entry name" value="Small nuclear ribonucleoprotein Sm D3"/>
    <property type="match status" value="1"/>
</dbReference>
<dbReference type="GO" id="GO:0000387">
    <property type="term" value="P:spliceosomal snRNP assembly"/>
    <property type="evidence" value="ECO:0007669"/>
    <property type="project" value="UniProtKB-UniRule"/>
</dbReference>
<dbReference type="VEuPathDB" id="FungiDB:VP01_2251g2"/>
<dbReference type="InterPro" id="IPR047575">
    <property type="entry name" value="Sm"/>
</dbReference>
<dbReference type="InterPro" id="IPR027141">
    <property type="entry name" value="LSm4/Sm_D1/D3"/>
</dbReference>